<keyword evidence="2" id="KW-0645">Protease</keyword>
<evidence type="ECO:0000313" key="2">
    <source>
        <dbReference type="EMBL" id="MBM7471182.1"/>
    </source>
</evidence>
<keyword evidence="1" id="KW-1133">Transmembrane helix</keyword>
<proteinExistence type="predicted"/>
<dbReference type="GO" id="GO:0008233">
    <property type="term" value="F:peptidase activity"/>
    <property type="evidence" value="ECO:0007669"/>
    <property type="project" value="UniProtKB-KW"/>
</dbReference>
<dbReference type="EMBL" id="JAFBBU010000001">
    <property type="protein sequence ID" value="MBM7471182.1"/>
    <property type="molecule type" value="Genomic_DNA"/>
</dbReference>
<organism evidence="2 3">
    <name type="scientific">Subtercola frigoramans</name>
    <dbReference type="NCBI Taxonomy" id="120298"/>
    <lineage>
        <taxon>Bacteria</taxon>
        <taxon>Bacillati</taxon>
        <taxon>Actinomycetota</taxon>
        <taxon>Actinomycetes</taxon>
        <taxon>Micrococcales</taxon>
        <taxon>Microbacteriaceae</taxon>
        <taxon>Subtercola</taxon>
    </lineage>
</organism>
<name>A0ABS2L282_9MICO</name>
<gene>
    <name evidence="2" type="ORF">JOE66_000816</name>
</gene>
<keyword evidence="3" id="KW-1185">Reference proteome</keyword>
<comment type="caution">
    <text evidence="2">The sequence shown here is derived from an EMBL/GenBank/DDBJ whole genome shotgun (WGS) entry which is preliminary data.</text>
</comment>
<protein>
    <submittedName>
        <fullName evidence="2">Membrane protein implicated in regulation of membrane protease activity</fullName>
    </submittedName>
</protein>
<evidence type="ECO:0000256" key="1">
    <source>
        <dbReference type="SAM" id="Phobius"/>
    </source>
</evidence>
<keyword evidence="2" id="KW-0378">Hydrolase</keyword>
<reference evidence="2 3" key="1">
    <citation type="submission" date="2021-01" db="EMBL/GenBank/DDBJ databases">
        <title>Sequencing the genomes of 1000 actinobacteria strains.</title>
        <authorList>
            <person name="Klenk H.-P."/>
        </authorList>
    </citation>
    <scope>NUCLEOTIDE SEQUENCE [LARGE SCALE GENOMIC DNA]</scope>
    <source>
        <strain evidence="2 3">DSM 13057</strain>
    </source>
</reference>
<feature type="transmembrane region" description="Helical" evidence="1">
    <location>
        <begin position="12"/>
        <end position="34"/>
    </location>
</feature>
<evidence type="ECO:0000313" key="3">
    <source>
        <dbReference type="Proteomes" id="UP000776164"/>
    </source>
</evidence>
<keyword evidence="1" id="KW-0472">Membrane</keyword>
<accession>A0ABS2L282</accession>
<dbReference type="GO" id="GO:0006508">
    <property type="term" value="P:proteolysis"/>
    <property type="evidence" value="ECO:0007669"/>
    <property type="project" value="UniProtKB-KW"/>
</dbReference>
<dbReference type="RefSeq" id="WP_205106989.1">
    <property type="nucleotide sequence ID" value="NZ_BAAAHT010000005.1"/>
</dbReference>
<sequence>MHDLLHDAVKATTLAAAIWLPLSVAVAVLIGRMVHARETESHTRP</sequence>
<dbReference type="Proteomes" id="UP000776164">
    <property type="component" value="Unassembled WGS sequence"/>
</dbReference>
<keyword evidence="1" id="KW-0812">Transmembrane</keyword>